<proteinExistence type="predicted"/>
<dbReference type="Proteomes" id="UP000615446">
    <property type="component" value="Unassembled WGS sequence"/>
</dbReference>
<feature type="compositionally biased region" description="Acidic residues" evidence="3">
    <location>
        <begin position="134"/>
        <end position="158"/>
    </location>
</feature>
<dbReference type="InterPro" id="IPR050568">
    <property type="entry name" value="Transcr_DNA_Rep_Reg"/>
</dbReference>
<dbReference type="Pfam" id="PF00808">
    <property type="entry name" value="CBFD_NFYB_HMF"/>
    <property type="match status" value="1"/>
</dbReference>
<gene>
    <name evidence="5" type="ORF">RCL2_002592400</name>
</gene>
<organism evidence="5 6">
    <name type="scientific">Rhizophagus clarus</name>
    <dbReference type="NCBI Taxonomy" id="94130"/>
    <lineage>
        <taxon>Eukaryota</taxon>
        <taxon>Fungi</taxon>
        <taxon>Fungi incertae sedis</taxon>
        <taxon>Mucoromycota</taxon>
        <taxon>Glomeromycotina</taxon>
        <taxon>Glomeromycetes</taxon>
        <taxon>Glomerales</taxon>
        <taxon>Glomeraceae</taxon>
        <taxon>Rhizophagus</taxon>
    </lineage>
</organism>
<feature type="compositionally biased region" description="Polar residues" evidence="3">
    <location>
        <begin position="166"/>
        <end position="181"/>
    </location>
</feature>
<dbReference type="Gene3D" id="1.10.20.10">
    <property type="entry name" value="Histone, subunit A"/>
    <property type="match status" value="1"/>
</dbReference>
<dbReference type="InterPro" id="IPR003958">
    <property type="entry name" value="CBFA_NFYB_domain"/>
</dbReference>
<reference evidence="5" key="1">
    <citation type="submission" date="2019-10" db="EMBL/GenBank/DDBJ databases">
        <title>Conservation and host-specific expression of non-tandemly repeated heterogenous ribosome RNA gene in arbuscular mycorrhizal fungi.</title>
        <authorList>
            <person name="Maeda T."/>
            <person name="Kobayashi Y."/>
            <person name="Nakagawa T."/>
            <person name="Ezawa T."/>
            <person name="Yamaguchi K."/>
            <person name="Bino T."/>
            <person name="Nishimoto Y."/>
            <person name="Shigenobu S."/>
            <person name="Kawaguchi M."/>
        </authorList>
    </citation>
    <scope>NUCLEOTIDE SEQUENCE</scope>
    <source>
        <strain evidence="5">HR1</strain>
    </source>
</reference>
<dbReference type="GO" id="GO:0005634">
    <property type="term" value="C:nucleus"/>
    <property type="evidence" value="ECO:0007669"/>
    <property type="project" value="UniProtKB-SubCell"/>
</dbReference>
<dbReference type="OrthoDB" id="636685at2759"/>
<feature type="compositionally biased region" description="Acidic residues" evidence="3">
    <location>
        <begin position="186"/>
        <end position="206"/>
    </location>
</feature>
<dbReference type="PANTHER" id="PTHR10252:SF54">
    <property type="entry name" value="CHROMATIN ACCESSIBILITY COMPLEX PROTEIN 1"/>
    <property type="match status" value="1"/>
</dbReference>
<feature type="compositionally biased region" description="Polar residues" evidence="3">
    <location>
        <begin position="238"/>
        <end position="268"/>
    </location>
</feature>
<dbReference type="EMBL" id="BLAL01000281">
    <property type="protein sequence ID" value="GES99418.1"/>
    <property type="molecule type" value="Genomic_DNA"/>
</dbReference>
<evidence type="ECO:0000256" key="2">
    <source>
        <dbReference type="ARBA" id="ARBA00023242"/>
    </source>
</evidence>
<keyword evidence="2" id="KW-0539">Nucleus</keyword>
<dbReference type="CDD" id="cd23645">
    <property type="entry name" value="HFD_Dpb3-like"/>
    <property type="match status" value="1"/>
</dbReference>
<sequence length="268" mass="30275">MIWLIIYLITIREAKRDSANMDASKATGASVLPIARVKRIIKLDEEITTIGTDTTFLIAIAAELFVDYFVKKGSDRAKSERRKTIRYEDMANIVKEDENLEFLQDIVPQPQTFEDYLENRNRRKKKRKAKVIDEDGSGEEVDDNEEDSEDENSDEIEENGNNSSDLENSQSNEEISDTDTINENNSDVEDSNENNSEEGAENESEVENGINSQEDNSDAETSMNGDKNHRKRNRKNVDMNNGVSSDSELSDAPETSSDNSTVLNDENE</sequence>
<dbReference type="GO" id="GO:0046982">
    <property type="term" value="F:protein heterodimerization activity"/>
    <property type="evidence" value="ECO:0007669"/>
    <property type="project" value="InterPro"/>
</dbReference>
<dbReference type="AlphaFoldDB" id="A0A8H3MAK3"/>
<evidence type="ECO:0000256" key="1">
    <source>
        <dbReference type="ARBA" id="ARBA00004123"/>
    </source>
</evidence>
<evidence type="ECO:0000259" key="4">
    <source>
        <dbReference type="Pfam" id="PF00808"/>
    </source>
</evidence>
<evidence type="ECO:0000313" key="6">
    <source>
        <dbReference type="Proteomes" id="UP000615446"/>
    </source>
</evidence>
<comment type="subcellular location">
    <subcellularLocation>
        <location evidence="1">Nucleus</location>
    </subcellularLocation>
</comment>
<accession>A0A8H3MAK3</accession>
<feature type="domain" description="Transcription factor CBF/NF-Y/archaeal histone" evidence="4">
    <location>
        <begin position="32"/>
        <end position="91"/>
    </location>
</feature>
<evidence type="ECO:0000256" key="3">
    <source>
        <dbReference type="SAM" id="MobiDB-lite"/>
    </source>
</evidence>
<feature type="region of interest" description="Disordered" evidence="3">
    <location>
        <begin position="124"/>
        <end position="268"/>
    </location>
</feature>
<protein>
    <submittedName>
        <fullName evidence="5">Histone-like transcription factor</fullName>
    </submittedName>
</protein>
<feature type="compositionally biased region" description="Polar residues" evidence="3">
    <location>
        <begin position="210"/>
        <end position="225"/>
    </location>
</feature>
<comment type="caution">
    <text evidence="5">The sequence shown here is derived from an EMBL/GenBank/DDBJ whole genome shotgun (WGS) entry which is preliminary data.</text>
</comment>
<name>A0A8H3MAK3_9GLOM</name>
<evidence type="ECO:0000313" key="5">
    <source>
        <dbReference type="EMBL" id="GES99418.1"/>
    </source>
</evidence>
<dbReference type="PANTHER" id="PTHR10252">
    <property type="entry name" value="HISTONE-LIKE TRANSCRIPTION FACTOR CCAAT-RELATED"/>
    <property type="match status" value="1"/>
</dbReference>
<dbReference type="SUPFAM" id="SSF47113">
    <property type="entry name" value="Histone-fold"/>
    <property type="match status" value="1"/>
</dbReference>
<dbReference type="InterPro" id="IPR009072">
    <property type="entry name" value="Histone-fold"/>
</dbReference>